<name>A0A563TWI3_9SPHI</name>
<accession>A0A563TWI3</accession>
<dbReference type="PROSITE" id="PS51257">
    <property type="entry name" value="PROKAR_LIPOPROTEIN"/>
    <property type="match status" value="1"/>
</dbReference>
<keyword evidence="2" id="KW-1185">Reference proteome</keyword>
<evidence type="ECO:0000313" key="1">
    <source>
        <dbReference type="EMBL" id="TWR23718.1"/>
    </source>
</evidence>
<dbReference type="RefSeq" id="WP_146273448.1">
    <property type="nucleotide sequence ID" value="NZ_VOEI01000011.1"/>
</dbReference>
<protein>
    <recommendedName>
        <fullName evidence="3">Lipoprotein</fullName>
    </recommendedName>
</protein>
<dbReference type="Proteomes" id="UP000318010">
    <property type="component" value="Unassembled WGS sequence"/>
</dbReference>
<dbReference type="AlphaFoldDB" id="A0A563TWI3"/>
<dbReference type="OrthoDB" id="1432787at2"/>
<evidence type="ECO:0000313" key="2">
    <source>
        <dbReference type="Proteomes" id="UP000318010"/>
    </source>
</evidence>
<organism evidence="1 2">
    <name type="scientific">Mucilaginibacter achroorhodeus</name>
    <dbReference type="NCBI Taxonomy" id="2599294"/>
    <lineage>
        <taxon>Bacteria</taxon>
        <taxon>Pseudomonadati</taxon>
        <taxon>Bacteroidota</taxon>
        <taxon>Sphingobacteriia</taxon>
        <taxon>Sphingobacteriales</taxon>
        <taxon>Sphingobacteriaceae</taxon>
        <taxon>Mucilaginibacter</taxon>
    </lineage>
</organism>
<sequence>MKQFLFLLIPALFLLSCKKDNTLPRTETTTSGSKWGIRVGSSAADVYTQLQASAKLNNFEDVDVIGQKLTFSKPEEVQQRLKFYSMLNVQKDADGASIVYNESNVINITGAIPKTLNKWPETAADEIAVRQNEPVDNIYKKLLAIYKLPAYADYTITLAYKSLTKGFDPDMGNYNEWSFYIFKDVKPGLSGRNYVRLIFSSGKLKQIITEYNEFEVYNTNQ</sequence>
<gene>
    <name evidence="1" type="ORF">FPZ42_18965</name>
</gene>
<proteinExistence type="predicted"/>
<reference evidence="1 2" key="1">
    <citation type="submission" date="2019-07" db="EMBL/GenBank/DDBJ databases">
        <authorList>
            <person name="Kim J."/>
        </authorList>
    </citation>
    <scope>NUCLEOTIDE SEQUENCE [LARGE SCALE GENOMIC DNA]</scope>
    <source>
        <strain evidence="1 2">MJ1a</strain>
    </source>
</reference>
<comment type="caution">
    <text evidence="1">The sequence shown here is derived from an EMBL/GenBank/DDBJ whole genome shotgun (WGS) entry which is preliminary data.</text>
</comment>
<evidence type="ECO:0008006" key="3">
    <source>
        <dbReference type="Google" id="ProtNLM"/>
    </source>
</evidence>
<dbReference type="EMBL" id="VOEI01000011">
    <property type="protein sequence ID" value="TWR23718.1"/>
    <property type="molecule type" value="Genomic_DNA"/>
</dbReference>